<organism evidence="2">
    <name type="scientific">uncultured Friedmanniella sp</name>
    <dbReference type="NCBI Taxonomy" id="335381"/>
    <lineage>
        <taxon>Bacteria</taxon>
        <taxon>Bacillati</taxon>
        <taxon>Actinomycetota</taxon>
        <taxon>Actinomycetes</taxon>
        <taxon>Propionibacteriales</taxon>
        <taxon>Nocardioidaceae</taxon>
        <taxon>Friedmanniella</taxon>
        <taxon>environmental samples</taxon>
    </lineage>
</organism>
<evidence type="ECO:0000256" key="1">
    <source>
        <dbReference type="SAM" id="MobiDB-lite"/>
    </source>
</evidence>
<gene>
    <name evidence="2" type="ORF">AVDCRST_MAG61-623</name>
</gene>
<feature type="compositionally biased region" description="Basic and acidic residues" evidence="1">
    <location>
        <begin position="89"/>
        <end position="106"/>
    </location>
</feature>
<protein>
    <submittedName>
        <fullName evidence="2">Uncharacterized protein</fullName>
    </submittedName>
</protein>
<proteinExistence type="predicted"/>
<dbReference type="EMBL" id="CADCTT010000096">
    <property type="protein sequence ID" value="CAA9296491.1"/>
    <property type="molecule type" value="Genomic_DNA"/>
</dbReference>
<evidence type="ECO:0000313" key="2">
    <source>
        <dbReference type="EMBL" id="CAA9296491.1"/>
    </source>
</evidence>
<name>A0A6J4K681_9ACTN</name>
<sequence>MIAPVRATYLNDVGSDTVEHRTASCGAPIASLLGADPGLGGGSEHPIGGAAAEISCDAASGKRIIVALLLLCGASIGRGLVRPRWLGSPDHRYQQRADDPRASSGG</sequence>
<feature type="region of interest" description="Disordered" evidence="1">
    <location>
        <begin position="81"/>
        <end position="106"/>
    </location>
</feature>
<accession>A0A6J4K681</accession>
<reference evidence="2" key="1">
    <citation type="submission" date="2020-02" db="EMBL/GenBank/DDBJ databases">
        <authorList>
            <person name="Meier V. D."/>
        </authorList>
    </citation>
    <scope>NUCLEOTIDE SEQUENCE</scope>
    <source>
        <strain evidence="2">AVDCRST_MAG61</strain>
    </source>
</reference>
<dbReference type="AlphaFoldDB" id="A0A6J4K681"/>